<proteinExistence type="predicted"/>
<keyword evidence="3" id="KW-1185">Reference proteome</keyword>
<dbReference type="RefSeq" id="WP_086348767.1">
    <property type="nucleotide sequence ID" value="NZ_CP147247.1"/>
</dbReference>
<dbReference type="EMBL" id="CP147247">
    <property type="protein sequence ID" value="WYJ91175.1"/>
    <property type="molecule type" value="Genomic_DNA"/>
</dbReference>
<evidence type="ECO:0000313" key="2">
    <source>
        <dbReference type="EMBL" id="WYJ91175.1"/>
    </source>
</evidence>
<name>A0A242K9W2_9ENTE</name>
<organism evidence="1">
    <name type="scientific">Candidatus Enterococcus clewellii</name>
    <dbReference type="NCBI Taxonomy" id="1834193"/>
    <lineage>
        <taxon>Bacteria</taxon>
        <taxon>Bacillati</taxon>
        <taxon>Bacillota</taxon>
        <taxon>Bacilli</taxon>
        <taxon>Lactobacillales</taxon>
        <taxon>Enterococcaceae</taxon>
        <taxon>Enterococcus</taxon>
    </lineage>
</organism>
<gene>
    <name evidence="1" type="ORF">A5888_001706</name>
    <name evidence="2" type="ORF">A5888_002943</name>
</gene>
<evidence type="ECO:0000313" key="1">
    <source>
        <dbReference type="EMBL" id="OTP17568.1"/>
    </source>
</evidence>
<reference evidence="2" key="2">
    <citation type="submission" date="2017-05" db="EMBL/GenBank/DDBJ databases">
        <authorList>
            <consortium name="The Broad Institute Genomics Platform"/>
            <consortium name="The Broad Institute Genomic Center for Infectious Diseases"/>
            <person name="Earl A."/>
            <person name="Manson A."/>
            <person name="Schwartman J."/>
            <person name="Gilmore M."/>
            <person name="Abouelleil A."/>
            <person name="Cao P."/>
            <person name="Chapman S."/>
            <person name="Cusick C."/>
            <person name="Shea T."/>
            <person name="Young S."/>
            <person name="Neafsey D."/>
            <person name="Nusbaum C."/>
            <person name="Birren B."/>
        </authorList>
    </citation>
    <scope>NUCLEOTIDE SEQUENCE</scope>
    <source>
        <strain evidence="2">9E7_DIV0242</strain>
    </source>
</reference>
<protein>
    <submittedName>
        <fullName evidence="1">Uncharacterized protein</fullName>
    </submittedName>
</protein>
<evidence type="ECO:0000313" key="3">
    <source>
        <dbReference type="Proteomes" id="UP000195141"/>
    </source>
</evidence>
<sequence length="105" mass="12088">MNENQQIVFTWLKACVDVDGDVPIKAIFILGDLWQMRRFNDQEAIRVDNAYAELTEFEQYELLAAFAEWGSKKFCKDCGCEMAVCADGWKDQRKCCPDCKCTKGE</sequence>
<reference evidence="2" key="3">
    <citation type="submission" date="2024-03" db="EMBL/GenBank/DDBJ databases">
        <title>The Genome Sequence of Enterococcus sp. DIV0242b.</title>
        <authorList>
            <consortium name="The Broad Institute Genomics Platform"/>
            <consortium name="The Broad Institute Microbial Omics Core"/>
            <consortium name="The Broad Institute Genomic Center for Infectious Diseases"/>
            <person name="Earl A."/>
            <person name="Manson A."/>
            <person name="Gilmore M."/>
            <person name="Schwartman J."/>
            <person name="Shea T."/>
            <person name="Abouelleil A."/>
            <person name="Cao P."/>
            <person name="Chapman S."/>
            <person name="Cusick C."/>
            <person name="Young S."/>
            <person name="Neafsey D."/>
            <person name="Nusbaum C."/>
            <person name="Birren B."/>
        </authorList>
    </citation>
    <scope>NUCLEOTIDE SEQUENCE</scope>
    <source>
        <strain evidence="2">9E7_DIV0242</strain>
    </source>
</reference>
<dbReference type="EMBL" id="NGMM01000002">
    <property type="protein sequence ID" value="OTP17568.1"/>
    <property type="molecule type" value="Genomic_DNA"/>
</dbReference>
<dbReference type="AlphaFoldDB" id="A0A242K9W2"/>
<dbReference type="Proteomes" id="UP000195141">
    <property type="component" value="Chromosome"/>
</dbReference>
<accession>A0A242K9W2</accession>
<reference evidence="1" key="1">
    <citation type="submission" date="2017-05" db="EMBL/GenBank/DDBJ databases">
        <title>The Genome Sequence of Enterococcus sp. 9E7_DIV0242.</title>
        <authorList>
            <consortium name="The Broad Institute Genomics Platform"/>
            <consortium name="The Broad Institute Genomic Center for Infectious Diseases"/>
            <person name="Earl A."/>
            <person name="Manson A."/>
            <person name="Schwartman J."/>
            <person name="Gilmore M."/>
            <person name="Abouelleil A."/>
            <person name="Cao P."/>
            <person name="Chapman S."/>
            <person name="Cusick C."/>
            <person name="Shea T."/>
            <person name="Young S."/>
            <person name="Neafsey D."/>
            <person name="Nusbaum C."/>
            <person name="Birren B."/>
        </authorList>
    </citation>
    <scope>NUCLEOTIDE SEQUENCE [LARGE SCALE GENOMIC DNA]</scope>
    <source>
        <strain evidence="1">9E7_DIV0242</strain>
    </source>
</reference>